<proteinExistence type="predicted"/>
<evidence type="ECO:0000313" key="3">
    <source>
        <dbReference type="Proteomes" id="UP000045706"/>
    </source>
</evidence>
<sequence>MTMMMPRQCRPLQQRASATAPSTTTITSLPSTRQHR</sequence>
<feature type="region of interest" description="Disordered" evidence="1">
    <location>
        <begin position="1"/>
        <end position="36"/>
    </location>
</feature>
<evidence type="ECO:0000256" key="1">
    <source>
        <dbReference type="SAM" id="MobiDB-lite"/>
    </source>
</evidence>
<dbReference type="Proteomes" id="UP000045706">
    <property type="component" value="Unassembled WGS sequence"/>
</dbReference>
<organism evidence="2 3">
    <name type="scientific">Verticillium longisporum</name>
    <name type="common">Verticillium dahliae var. longisporum</name>
    <dbReference type="NCBI Taxonomy" id="100787"/>
    <lineage>
        <taxon>Eukaryota</taxon>
        <taxon>Fungi</taxon>
        <taxon>Dikarya</taxon>
        <taxon>Ascomycota</taxon>
        <taxon>Pezizomycotina</taxon>
        <taxon>Sordariomycetes</taxon>
        <taxon>Hypocreomycetidae</taxon>
        <taxon>Glomerellales</taxon>
        <taxon>Plectosphaerellaceae</taxon>
        <taxon>Verticillium</taxon>
    </lineage>
</organism>
<protein>
    <submittedName>
        <fullName evidence="2">Uncharacterized protein</fullName>
    </submittedName>
</protein>
<feature type="compositionally biased region" description="Low complexity" evidence="1">
    <location>
        <begin position="16"/>
        <end position="36"/>
    </location>
</feature>
<reference evidence="3" key="1">
    <citation type="submission" date="2015-05" db="EMBL/GenBank/DDBJ databases">
        <authorList>
            <person name="Fogelqvist Johan"/>
        </authorList>
    </citation>
    <scope>NUCLEOTIDE SEQUENCE [LARGE SCALE GENOMIC DNA]</scope>
</reference>
<accession>A0A0G4KK75</accession>
<gene>
    <name evidence="2" type="ORF">BN1723_020889</name>
</gene>
<dbReference type="AlphaFoldDB" id="A0A0G4KK75"/>
<name>A0A0G4KK75_VERLO</name>
<dbReference type="EMBL" id="CVQI01000904">
    <property type="protein sequence ID" value="CRK03404.1"/>
    <property type="molecule type" value="Genomic_DNA"/>
</dbReference>
<evidence type="ECO:0000313" key="2">
    <source>
        <dbReference type="EMBL" id="CRK03404.1"/>
    </source>
</evidence>